<proteinExistence type="predicted"/>
<dbReference type="Gene3D" id="3.40.50.150">
    <property type="entry name" value="Vaccinia Virus protein VP39"/>
    <property type="match status" value="1"/>
</dbReference>
<dbReference type="AlphaFoldDB" id="A0A5E6U1M2"/>
<gene>
    <name evidence="1" type="primary">ubiG_3</name>
    <name evidence="1" type="ORF">PS662_03151</name>
</gene>
<dbReference type="RefSeq" id="WP_150711602.1">
    <property type="nucleotide sequence ID" value="NZ_CABVHK010000010.1"/>
</dbReference>
<evidence type="ECO:0000313" key="1">
    <source>
        <dbReference type="EMBL" id="VVM97163.1"/>
    </source>
</evidence>
<organism evidence="1 2">
    <name type="scientific">Pseudomonas fluorescens</name>
    <dbReference type="NCBI Taxonomy" id="294"/>
    <lineage>
        <taxon>Bacteria</taxon>
        <taxon>Pseudomonadati</taxon>
        <taxon>Pseudomonadota</taxon>
        <taxon>Gammaproteobacteria</taxon>
        <taxon>Pseudomonadales</taxon>
        <taxon>Pseudomonadaceae</taxon>
        <taxon>Pseudomonas</taxon>
    </lineage>
</organism>
<keyword evidence="1" id="KW-0808">Transferase</keyword>
<dbReference type="GO" id="GO:0032259">
    <property type="term" value="P:methylation"/>
    <property type="evidence" value="ECO:0007669"/>
    <property type="project" value="UniProtKB-KW"/>
</dbReference>
<evidence type="ECO:0000313" key="2">
    <source>
        <dbReference type="Proteomes" id="UP000326953"/>
    </source>
</evidence>
<protein>
    <submittedName>
        <fullName evidence="1">Ubiquinone biosynthesis O-methyltransferase</fullName>
        <ecNumber evidence="1">2.1.1.222</ecNumber>
    </submittedName>
</protein>
<dbReference type="GO" id="GO:0102208">
    <property type="term" value="F:2-polyprenyl-6-hydroxyphenol methylase activity"/>
    <property type="evidence" value="ECO:0007669"/>
    <property type="project" value="UniProtKB-EC"/>
</dbReference>
<name>A0A5E6U1M2_PSEFL</name>
<reference evidence="1 2" key="1">
    <citation type="submission" date="2019-09" db="EMBL/GenBank/DDBJ databases">
        <authorList>
            <person name="Chandra G."/>
            <person name="Truman W A."/>
        </authorList>
    </citation>
    <scope>NUCLEOTIDE SEQUENCE [LARGE SCALE GENOMIC DNA]</scope>
    <source>
        <strain evidence="1">PS662</strain>
    </source>
</reference>
<dbReference type="EMBL" id="CABVHK010000010">
    <property type="protein sequence ID" value="VVM97163.1"/>
    <property type="molecule type" value="Genomic_DNA"/>
</dbReference>
<accession>A0A5E6U1M2</accession>
<dbReference type="OrthoDB" id="9810247at2"/>
<dbReference type="Pfam" id="PF13489">
    <property type="entry name" value="Methyltransf_23"/>
    <property type="match status" value="1"/>
</dbReference>
<sequence length="252" mass="28632">MSDNRSPFPPAYFAKLAEVESGNWWFRSRNRTLLWVLKRKAGQFNNFLEVGCGTGYVLEGVRNAFPEVDMFGAEYHEEGLDFARARIPSASFRQLDVTNMTDTGIFDVIGAFDVIEHIEEDQKSLSNLARALKPNGKLIISVPQHQWLWSYTDEAACHVRRYSRKDLETKLHQAGLKLDYTSSFVSLLVPLMFISRQRKSKLEADPMSELKTPKILNALLEIIMRFELLLMKSGVRFPIGGSLLVVASKAND</sequence>
<dbReference type="SUPFAM" id="SSF53335">
    <property type="entry name" value="S-adenosyl-L-methionine-dependent methyltransferases"/>
    <property type="match status" value="1"/>
</dbReference>
<dbReference type="InterPro" id="IPR029063">
    <property type="entry name" value="SAM-dependent_MTases_sf"/>
</dbReference>
<dbReference type="CDD" id="cd02440">
    <property type="entry name" value="AdoMet_MTases"/>
    <property type="match status" value="1"/>
</dbReference>
<dbReference type="Proteomes" id="UP000326953">
    <property type="component" value="Unassembled WGS sequence"/>
</dbReference>
<keyword evidence="1" id="KW-0830">Ubiquinone</keyword>
<keyword evidence="1" id="KW-0489">Methyltransferase</keyword>
<dbReference type="PANTHER" id="PTHR43861">
    <property type="entry name" value="TRANS-ACONITATE 2-METHYLTRANSFERASE-RELATED"/>
    <property type="match status" value="1"/>
</dbReference>
<dbReference type="PANTHER" id="PTHR43861:SF6">
    <property type="entry name" value="METHYLTRANSFERASE TYPE 11"/>
    <property type="match status" value="1"/>
</dbReference>
<dbReference type="EC" id="2.1.1.222" evidence="1"/>